<organism evidence="12 13">
    <name type="scientific">Trapa natans</name>
    <name type="common">Water chestnut</name>
    <dbReference type="NCBI Taxonomy" id="22666"/>
    <lineage>
        <taxon>Eukaryota</taxon>
        <taxon>Viridiplantae</taxon>
        <taxon>Streptophyta</taxon>
        <taxon>Embryophyta</taxon>
        <taxon>Tracheophyta</taxon>
        <taxon>Spermatophyta</taxon>
        <taxon>Magnoliopsida</taxon>
        <taxon>eudicotyledons</taxon>
        <taxon>Gunneridae</taxon>
        <taxon>Pentapetalae</taxon>
        <taxon>rosids</taxon>
        <taxon>malvids</taxon>
        <taxon>Myrtales</taxon>
        <taxon>Lythraceae</taxon>
        <taxon>Trapa</taxon>
    </lineage>
</organism>
<gene>
    <name evidence="12" type="ORF">SAY86_008075</name>
</gene>
<sequence length="929" mass="105288">MSEADGIVDLMDVPQHGEDEISREDLYEMFIPDILNGSWSFLEDAVILYSYYVDFHPSPADRTYKPFSLFVKSSLPLEAEKLEFDLHLAKGRSVMTRLIPTGPVAFGKDEILLAENFHELCLRVILDLSDFVSELVVLGKNSNSCRLSTLAFYLLLPVTSEGSHRTVLIDWITIKRCLTSPIFRGPTNPTEKESDDLIMLANGLRSKRDVENSLVYVPYKNEFFFVANINYEKNGHSFYKEMGSSTFAESLAKMYGICLKCPEQPLLHVKPLFHLRNLLRNRKQEQREAPKLYEHFIDLPPEVCQLKILEFSKEIGSSLSLLPSFMHYLEKFLLAVQLKDRLASSFPEGTQVTASRVLEALTTEKCKERLSLERLKILGGAFLTFAVSWHLFLLHDTLDEGQLTTKRSNTMNNSTLFKLAIRSNLQGYIRDQPFEPSLFFALGRPCPNICNDETKKGLHFSHQGNEKAKTIRCSRGHIWLHKKTIVDVVEALVGAFLLDSGFKAASAFLKWVGIEVDFDASYVHYACISSSQFMPLAELLDVSSLEDHVGYKFHHRGLLLQAFLHSSYSRIAGVCYQRLEFLGDAVLDYLVTSYLFSVYPKLKTGQLTDLKSVCVNNRALAHVALERNFHKFLIHDSDAFSNDIKEFEEYSMKPASVRSSLKAVRCPKVLGDLVESSVGAILLDSGFDLNCTWKVVLSFLEPIMSFSSCHLSPIRELQELCQSHNWALKDSSKKDGALYYVEVRVIGEDINELASSTNLSKREARKTCDRNLFLELKSRGYMKVKSLEEVIEHCEKMEPKLIGFDETHIVVISSDLEPEGSSWQSLKENQSPRADLFPKRKEPVTRTNATDGLAKKPAKSRLYEICAADGWKKPTFECCPAELPNVNMIEEAPVEWCGEPRRKKNAAAVNAAEGALRYLKQKGYLPDQQ</sequence>
<feature type="domain" description="RNase III" evidence="10">
    <location>
        <begin position="335"/>
        <end position="501"/>
    </location>
</feature>
<reference evidence="12 13" key="1">
    <citation type="journal article" date="2023" name="Hortic Res">
        <title>Pangenome of water caltrop reveals structural variations and asymmetric subgenome divergence after allopolyploidization.</title>
        <authorList>
            <person name="Zhang X."/>
            <person name="Chen Y."/>
            <person name="Wang L."/>
            <person name="Yuan Y."/>
            <person name="Fang M."/>
            <person name="Shi L."/>
            <person name="Lu R."/>
            <person name="Comes H.P."/>
            <person name="Ma Y."/>
            <person name="Chen Y."/>
            <person name="Huang G."/>
            <person name="Zhou Y."/>
            <person name="Zheng Z."/>
            <person name="Qiu Y."/>
        </authorList>
    </citation>
    <scope>NUCLEOTIDE SEQUENCE [LARGE SCALE GENOMIC DNA]</scope>
    <source>
        <strain evidence="12">F231</strain>
    </source>
</reference>
<evidence type="ECO:0000256" key="4">
    <source>
        <dbReference type="ARBA" id="ARBA00022723"/>
    </source>
</evidence>
<dbReference type="Gene3D" id="2.170.260.10">
    <property type="entry name" value="paz domain"/>
    <property type="match status" value="1"/>
</dbReference>
<dbReference type="GO" id="GO:0000166">
    <property type="term" value="F:nucleotide binding"/>
    <property type="evidence" value="ECO:0007669"/>
    <property type="project" value="UniProtKB-KW"/>
</dbReference>
<evidence type="ECO:0000259" key="10">
    <source>
        <dbReference type="PROSITE" id="PS50142"/>
    </source>
</evidence>
<evidence type="ECO:0000313" key="12">
    <source>
        <dbReference type="EMBL" id="KAK4783701.1"/>
    </source>
</evidence>
<dbReference type="Gene3D" id="1.10.1520.10">
    <property type="entry name" value="Ribonuclease III domain"/>
    <property type="match status" value="2"/>
</dbReference>
<dbReference type="FunFam" id="1.10.1520.10:FF:000004">
    <property type="entry name" value="Endoribonuclease dicer-like 1"/>
    <property type="match status" value="1"/>
</dbReference>
<dbReference type="PANTHER" id="PTHR14950">
    <property type="entry name" value="DICER-RELATED"/>
    <property type="match status" value="1"/>
</dbReference>
<evidence type="ECO:0000256" key="9">
    <source>
        <dbReference type="ARBA" id="ARBA00022884"/>
    </source>
</evidence>
<dbReference type="EMBL" id="JAXQNO010000015">
    <property type="protein sequence ID" value="KAK4783701.1"/>
    <property type="molecule type" value="Genomic_DNA"/>
</dbReference>
<keyword evidence="6" id="KW-0255">Endonuclease</keyword>
<evidence type="ECO:0000256" key="2">
    <source>
        <dbReference type="ARBA" id="ARBA00001946"/>
    </source>
</evidence>
<dbReference type="PROSITE" id="PS50142">
    <property type="entry name" value="RNASE_3_2"/>
    <property type="match status" value="2"/>
</dbReference>
<evidence type="ECO:0000256" key="1">
    <source>
        <dbReference type="ARBA" id="ARBA00001936"/>
    </source>
</evidence>
<dbReference type="GO" id="GO:0004525">
    <property type="term" value="F:ribonuclease III activity"/>
    <property type="evidence" value="ECO:0007669"/>
    <property type="project" value="InterPro"/>
</dbReference>
<feature type="domain" description="RNase III" evidence="10">
    <location>
        <begin position="542"/>
        <end position="686"/>
    </location>
</feature>
<dbReference type="CDD" id="cd00593">
    <property type="entry name" value="RIBOc"/>
    <property type="match status" value="2"/>
</dbReference>
<dbReference type="InterPro" id="IPR036389">
    <property type="entry name" value="RNase_III_sf"/>
</dbReference>
<evidence type="ECO:0000256" key="8">
    <source>
        <dbReference type="ARBA" id="ARBA00022842"/>
    </source>
</evidence>
<keyword evidence="4" id="KW-0479">Metal-binding</keyword>
<dbReference type="Proteomes" id="UP001346149">
    <property type="component" value="Unassembled WGS sequence"/>
</dbReference>
<dbReference type="PROSITE" id="PS50821">
    <property type="entry name" value="PAZ"/>
    <property type="match status" value="1"/>
</dbReference>
<dbReference type="Pfam" id="PF00636">
    <property type="entry name" value="Ribonuclease_3"/>
    <property type="match status" value="2"/>
</dbReference>
<comment type="caution">
    <text evidence="12">The sequence shown here is derived from an EMBL/GenBank/DDBJ whole genome shotgun (WGS) entry which is preliminary data.</text>
</comment>
<dbReference type="PANTHER" id="PTHR14950:SF15">
    <property type="entry name" value="DICER-LIKE PROTEIN 4"/>
    <property type="match status" value="1"/>
</dbReference>
<dbReference type="AlphaFoldDB" id="A0AAN7LCQ6"/>
<evidence type="ECO:0000256" key="5">
    <source>
        <dbReference type="ARBA" id="ARBA00022741"/>
    </source>
</evidence>
<evidence type="ECO:0000256" key="3">
    <source>
        <dbReference type="ARBA" id="ARBA00022722"/>
    </source>
</evidence>
<dbReference type="GO" id="GO:0030422">
    <property type="term" value="P:siRNA processing"/>
    <property type="evidence" value="ECO:0007669"/>
    <property type="project" value="TreeGrafter"/>
</dbReference>
<keyword evidence="13" id="KW-1185">Reference proteome</keyword>
<dbReference type="InterPro" id="IPR003100">
    <property type="entry name" value="PAZ_dom"/>
</dbReference>
<dbReference type="PROSITE" id="PS00517">
    <property type="entry name" value="RNASE_3_1"/>
    <property type="match status" value="1"/>
</dbReference>
<evidence type="ECO:0000259" key="11">
    <source>
        <dbReference type="PROSITE" id="PS50821"/>
    </source>
</evidence>
<evidence type="ECO:0000256" key="7">
    <source>
        <dbReference type="ARBA" id="ARBA00022801"/>
    </source>
</evidence>
<dbReference type="GO" id="GO:0046872">
    <property type="term" value="F:metal ion binding"/>
    <property type="evidence" value="ECO:0007669"/>
    <property type="project" value="UniProtKB-KW"/>
</dbReference>
<dbReference type="SUPFAM" id="SSF69065">
    <property type="entry name" value="RNase III domain-like"/>
    <property type="match status" value="2"/>
</dbReference>
<dbReference type="GO" id="GO:0005634">
    <property type="term" value="C:nucleus"/>
    <property type="evidence" value="ECO:0007669"/>
    <property type="project" value="TreeGrafter"/>
</dbReference>
<name>A0AAN7LCQ6_TRANT</name>
<keyword evidence="3" id="KW-0540">Nuclease</keyword>
<evidence type="ECO:0000256" key="6">
    <source>
        <dbReference type="ARBA" id="ARBA00022759"/>
    </source>
</evidence>
<feature type="domain" description="PAZ" evidence="11">
    <location>
        <begin position="196"/>
        <end position="308"/>
    </location>
</feature>
<dbReference type="Gene3D" id="3.30.160.20">
    <property type="match status" value="1"/>
</dbReference>
<proteinExistence type="predicted"/>
<evidence type="ECO:0000313" key="13">
    <source>
        <dbReference type="Proteomes" id="UP001346149"/>
    </source>
</evidence>
<comment type="cofactor">
    <cofactor evidence="2">
        <name>Mg(2+)</name>
        <dbReference type="ChEBI" id="CHEBI:18420"/>
    </cofactor>
</comment>
<keyword evidence="8" id="KW-0460">Magnesium</keyword>
<dbReference type="GO" id="GO:0005737">
    <property type="term" value="C:cytoplasm"/>
    <property type="evidence" value="ECO:0007669"/>
    <property type="project" value="TreeGrafter"/>
</dbReference>
<comment type="cofactor">
    <cofactor evidence="1">
        <name>Mn(2+)</name>
        <dbReference type="ChEBI" id="CHEBI:29035"/>
    </cofactor>
</comment>
<protein>
    <recommendedName>
        <fullName evidence="14">Dicer-like protein 4</fullName>
    </recommendedName>
</protein>
<dbReference type="SMART" id="SM00535">
    <property type="entry name" value="RIBOc"/>
    <property type="match status" value="2"/>
</dbReference>
<dbReference type="InterPro" id="IPR000999">
    <property type="entry name" value="RNase_III_dom"/>
</dbReference>
<keyword evidence="7" id="KW-0378">Hydrolase</keyword>
<dbReference type="SUPFAM" id="SSF54768">
    <property type="entry name" value="dsRNA-binding domain-like"/>
    <property type="match status" value="1"/>
</dbReference>
<keyword evidence="9" id="KW-0694">RNA-binding</keyword>
<keyword evidence="5" id="KW-0547">Nucleotide-binding</keyword>
<dbReference type="GO" id="GO:0003723">
    <property type="term" value="F:RNA binding"/>
    <property type="evidence" value="ECO:0007669"/>
    <property type="project" value="UniProtKB-KW"/>
</dbReference>
<dbReference type="SMART" id="SM00949">
    <property type="entry name" value="PAZ"/>
    <property type="match status" value="1"/>
</dbReference>
<evidence type="ECO:0008006" key="14">
    <source>
        <dbReference type="Google" id="ProtNLM"/>
    </source>
</evidence>
<accession>A0AAN7LCQ6</accession>
<dbReference type="Pfam" id="PF02170">
    <property type="entry name" value="PAZ"/>
    <property type="match status" value="1"/>
</dbReference>